<dbReference type="VEuPathDB" id="FungiDB:PCH_Pc12g08470"/>
<feature type="compositionally biased region" description="Basic and acidic residues" evidence="1">
    <location>
        <begin position="326"/>
        <end position="353"/>
    </location>
</feature>
<keyword evidence="3" id="KW-1185">Reference proteome</keyword>
<organism evidence="2 3">
    <name type="scientific">Penicillium rubens (strain ATCC 28089 / DSM 1075 / NRRL 1951 / Wisconsin 54-1255)</name>
    <name type="common">Penicillium chrysogenum</name>
    <dbReference type="NCBI Taxonomy" id="500485"/>
    <lineage>
        <taxon>Eukaryota</taxon>
        <taxon>Fungi</taxon>
        <taxon>Dikarya</taxon>
        <taxon>Ascomycota</taxon>
        <taxon>Pezizomycotina</taxon>
        <taxon>Eurotiomycetes</taxon>
        <taxon>Eurotiomycetidae</taxon>
        <taxon>Eurotiales</taxon>
        <taxon>Aspergillaceae</taxon>
        <taxon>Penicillium</taxon>
        <taxon>Penicillium chrysogenum species complex</taxon>
    </lineage>
</organism>
<dbReference type="AlphaFoldDB" id="B6GY94"/>
<dbReference type="HOGENOM" id="CLU_763136_0_0_1"/>
<accession>B6GY94</accession>
<evidence type="ECO:0000313" key="2">
    <source>
        <dbReference type="EMBL" id="CAP80474.1"/>
    </source>
</evidence>
<reference evidence="2 3" key="1">
    <citation type="journal article" date="2008" name="Nat. Biotechnol.">
        <title>Genome sequencing and analysis of the filamentous fungus Penicillium chrysogenum.</title>
        <authorList>
            <person name="van den Berg M.A."/>
            <person name="Albang R."/>
            <person name="Albermann K."/>
            <person name="Badger J.H."/>
            <person name="Daran J.-M."/>
            <person name="Driessen A.J.M."/>
            <person name="Garcia-Estrada C."/>
            <person name="Fedorova N.D."/>
            <person name="Harris D.M."/>
            <person name="Heijne W.H.M."/>
            <person name="Joardar V.S."/>
            <person name="Kiel J.A.K.W."/>
            <person name="Kovalchuk A."/>
            <person name="Martin J.F."/>
            <person name="Nierman W.C."/>
            <person name="Nijland J.G."/>
            <person name="Pronk J.T."/>
            <person name="Roubos J.A."/>
            <person name="van der Klei I.J."/>
            <person name="van Peij N.N.M.E."/>
            <person name="Veenhuis M."/>
            <person name="von Doehren H."/>
            <person name="Wagner C."/>
            <person name="Wortman J.R."/>
            <person name="Bovenberg R.A.L."/>
        </authorList>
    </citation>
    <scope>NUCLEOTIDE SEQUENCE [LARGE SCALE GENOMIC DNA]</scope>
    <source>
        <strain evidence="3">ATCC 28089 / DSM 1075 / NRRL 1951 / Wisconsin 54-1255</strain>
    </source>
</reference>
<proteinExistence type="predicted"/>
<sequence>MGNTRMRGPTQRKYDLPMRGSRRPHPTQVLMRCTCLFGVGKGVVSCIQLTSWLTVAIGRLGRLQKRQPCFSQTLGLILARRNFGALGMGDEFRRDASCQLNILPWIIILGPMLGVVERHSPTIACRIGAFLRGLDQNGKHRSLQDFPFHIGNQSYFVIVNNVNGIWLPGGACIESVNGDPRPSSQPSLPGIDAESQKQRATSESLSFGAAACGSTICGMCHAISDRYFCGQNMAFGQNPVSVLMIDEALSQSIIAAVEKLHQDITTHCGGVTSGVQSPVTFAKAVAFLSHVDRVIPGHGILIIASIRQLASTGTDSTMQDQPCKTQENHRSRCDVNPRTGTTDDKPSGTDKRRSTVGRANMGE</sequence>
<feature type="compositionally biased region" description="Polar residues" evidence="1">
    <location>
        <begin position="313"/>
        <end position="325"/>
    </location>
</feature>
<evidence type="ECO:0000313" key="3">
    <source>
        <dbReference type="Proteomes" id="UP000000724"/>
    </source>
</evidence>
<feature type="region of interest" description="Disordered" evidence="1">
    <location>
        <begin position="313"/>
        <end position="363"/>
    </location>
</feature>
<name>B6GY94_PENRW</name>
<feature type="region of interest" description="Disordered" evidence="1">
    <location>
        <begin position="1"/>
        <end position="23"/>
    </location>
</feature>
<dbReference type="Proteomes" id="UP000000724">
    <property type="component" value="Contig Pc00c12"/>
</dbReference>
<gene>
    <name evidence="2" type="ORF">Pc12g08470</name>
    <name evidence="2" type="ORF">PCH_Pc12g08470</name>
</gene>
<dbReference type="OrthoDB" id="10441143at2759"/>
<dbReference type="OMA" id="GMCHAIS"/>
<dbReference type="EMBL" id="AM920427">
    <property type="protein sequence ID" value="CAP80474.1"/>
    <property type="molecule type" value="Genomic_DNA"/>
</dbReference>
<protein>
    <submittedName>
        <fullName evidence="2">Uncharacterized protein</fullName>
    </submittedName>
</protein>
<evidence type="ECO:0000256" key="1">
    <source>
        <dbReference type="SAM" id="MobiDB-lite"/>
    </source>
</evidence>